<dbReference type="InterPro" id="IPR018211">
    <property type="entry name" value="ADH_Fe_CS"/>
</dbReference>
<protein>
    <submittedName>
        <fullName evidence="6">Alcohol dehydrogenase</fullName>
        <ecNumber evidence="6">1.1.1.1</ecNumber>
    </submittedName>
</protein>
<sequence>MNLANFDVFDVNQPTKIHFGCGVISNLAAVIKDCGGSRVFVVADPGLRQAGVLDAVVKPLADAGLPYELYTDITPEPGLTLADKGAELARAAGADCLVGVGGGSAMDVAKAVSILLTNGGKAEDYLGLGKIGKPGLPKIMVPTTAGTGAEVSFTAVFINERTKSKGGMNGDPLYPEAALLDPELTISLPPRITASTGIDAFTHAIEAFVSNQANGMSDMYATRALELISANLGKAYANGGNIEARYNMLLGSLLAGKALAIAGVGLVHAMAYPLGGMFGIPHGLANAVLLPYVLNYNLIGAPGKYAVVAEIMGCEVENKSDREAANSVVEAVYNLNMDIGIPATLTELKIPADQIPEMAKIALTVTRPVENNPRQPAVDDVIAVYQSAMQGWDC</sequence>
<dbReference type="PANTHER" id="PTHR11496">
    <property type="entry name" value="ALCOHOL DEHYDROGENASE"/>
    <property type="match status" value="1"/>
</dbReference>
<dbReference type="Pfam" id="PF25137">
    <property type="entry name" value="ADH_Fe_C"/>
    <property type="match status" value="1"/>
</dbReference>
<dbReference type="Gene3D" id="1.20.1090.10">
    <property type="entry name" value="Dehydroquinate synthase-like - alpha domain"/>
    <property type="match status" value="1"/>
</dbReference>
<dbReference type="PANTHER" id="PTHR11496:SF102">
    <property type="entry name" value="ALCOHOL DEHYDROGENASE 4"/>
    <property type="match status" value="1"/>
</dbReference>
<dbReference type="Gene3D" id="3.40.50.1970">
    <property type="match status" value="1"/>
</dbReference>
<keyword evidence="2 6" id="KW-0560">Oxidoreductase</keyword>
<gene>
    <name evidence="6" type="ORF">MNBD_DELTA03-509</name>
</gene>
<feature type="domain" description="Alcohol dehydrogenase iron-type/glycerol dehydrogenase GldA" evidence="4">
    <location>
        <begin position="14"/>
        <end position="182"/>
    </location>
</feature>
<accession>A0A3B0W5S4</accession>
<evidence type="ECO:0000256" key="3">
    <source>
        <dbReference type="ARBA" id="ARBA00023027"/>
    </source>
</evidence>
<dbReference type="EC" id="1.1.1.1" evidence="6"/>
<dbReference type="GO" id="GO:0004022">
    <property type="term" value="F:alcohol dehydrogenase (NAD+) activity"/>
    <property type="evidence" value="ECO:0007669"/>
    <property type="project" value="UniProtKB-EC"/>
</dbReference>
<comment type="similarity">
    <text evidence="1">Belongs to the iron-containing alcohol dehydrogenase family.</text>
</comment>
<dbReference type="EMBL" id="UOEX01000271">
    <property type="protein sequence ID" value="VAW38994.1"/>
    <property type="molecule type" value="Genomic_DNA"/>
</dbReference>
<name>A0A3B0W5S4_9ZZZZ</name>
<evidence type="ECO:0000256" key="1">
    <source>
        <dbReference type="ARBA" id="ARBA00007358"/>
    </source>
</evidence>
<dbReference type="GO" id="GO:0046872">
    <property type="term" value="F:metal ion binding"/>
    <property type="evidence" value="ECO:0007669"/>
    <property type="project" value="InterPro"/>
</dbReference>
<dbReference type="CDD" id="cd08551">
    <property type="entry name" value="Fe-ADH"/>
    <property type="match status" value="1"/>
</dbReference>
<dbReference type="FunFam" id="1.20.1090.10:FF:000001">
    <property type="entry name" value="Aldehyde-alcohol dehydrogenase"/>
    <property type="match status" value="1"/>
</dbReference>
<dbReference type="AlphaFoldDB" id="A0A3B0W5S4"/>
<dbReference type="FunFam" id="3.40.50.1970:FF:000003">
    <property type="entry name" value="Alcohol dehydrogenase, iron-containing"/>
    <property type="match status" value="1"/>
</dbReference>
<evidence type="ECO:0000256" key="2">
    <source>
        <dbReference type="ARBA" id="ARBA00023002"/>
    </source>
</evidence>
<dbReference type="PROSITE" id="PS00060">
    <property type="entry name" value="ADH_IRON_2"/>
    <property type="match status" value="1"/>
</dbReference>
<feature type="domain" description="Fe-containing alcohol dehydrogenase-like C-terminal" evidence="5">
    <location>
        <begin position="193"/>
        <end position="389"/>
    </location>
</feature>
<evidence type="ECO:0000259" key="5">
    <source>
        <dbReference type="Pfam" id="PF25137"/>
    </source>
</evidence>
<dbReference type="InterPro" id="IPR001670">
    <property type="entry name" value="ADH_Fe/GldA"/>
</dbReference>
<evidence type="ECO:0000313" key="6">
    <source>
        <dbReference type="EMBL" id="VAW38994.1"/>
    </source>
</evidence>
<evidence type="ECO:0000259" key="4">
    <source>
        <dbReference type="Pfam" id="PF00465"/>
    </source>
</evidence>
<dbReference type="Pfam" id="PF00465">
    <property type="entry name" value="Fe-ADH"/>
    <property type="match status" value="1"/>
</dbReference>
<dbReference type="InterPro" id="IPR056798">
    <property type="entry name" value="ADH_Fe_C"/>
</dbReference>
<dbReference type="InterPro" id="IPR039697">
    <property type="entry name" value="Alcohol_dehydrogenase_Fe"/>
</dbReference>
<organism evidence="6">
    <name type="scientific">hydrothermal vent metagenome</name>
    <dbReference type="NCBI Taxonomy" id="652676"/>
    <lineage>
        <taxon>unclassified sequences</taxon>
        <taxon>metagenomes</taxon>
        <taxon>ecological metagenomes</taxon>
    </lineage>
</organism>
<dbReference type="SUPFAM" id="SSF56796">
    <property type="entry name" value="Dehydroquinate synthase-like"/>
    <property type="match status" value="1"/>
</dbReference>
<keyword evidence="3" id="KW-0520">NAD</keyword>
<dbReference type="PROSITE" id="PS00913">
    <property type="entry name" value="ADH_IRON_1"/>
    <property type="match status" value="1"/>
</dbReference>
<reference evidence="6" key="1">
    <citation type="submission" date="2018-06" db="EMBL/GenBank/DDBJ databases">
        <authorList>
            <person name="Zhirakovskaya E."/>
        </authorList>
    </citation>
    <scope>NUCLEOTIDE SEQUENCE</scope>
</reference>
<proteinExistence type="inferred from homology"/>